<evidence type="ECO:0000256" key="9">
    <source>
        <dbReference type="ARBA" id="ARBA00023160"/>
    </source>
</evidence>
<keyword evidence="9 13" id="KW-0275">Fatty acid biosynthesis</keyword>
<dbReference type="PANTHER" id="PTHR34069:SF2">
    <property type="entry name" value="BETA-KETOACYL-[ACYL-CARRIER-PROTEIN] SYNTHASE III"/>
    <property type="match status" value="1"/>
</dbReference>
<dbReference type="EC" id="2.3.1.180" evidence="3 13"/>
<keyword evidence="8 13" id="KW-0443">Lipid metabolism</keyword>
<keyword evidence="4 13" id="KW-0963">Cytoplasm</keyword>
<reference evidence="17" key="1">
    <citation type="journal article" date="2020" name="mSystems">
        <title>Genome- and Community-Level Interaction Insights into Carbon Utilization and Element Cycling Functions of Hydrothermarchaeota in Hydrothermal Sediment.</title>
        <authorList>
            <person name="Zhou Z."/>
            <person name="Liu Y."/>
            <person name="Xu W."/>
            <person name="Pan J."/>
            <person name="Luo Z.H."/>
            <person name="Li M."/>
        </authorList>
    </citation>
    <scope>NUCLEOTIDE SEQUENCE [LARGE SCALE GENOMIC DNA]</scope>
    <source>
        <strain evidence="18">SpSt-1065</strain>
        <strain evidence="17">SpSt-222</strain>
    </source>
</reference>
<feature type="domain" description="Beta-ketoacyl-[acyl-carrier-protein] synthase III N-terminal" evidence="16">
    <location>
        <begin position="108"/>
        <end position="186"/>
    </location>
</feature>
<dbReference type="GO" id="GO:0004315">
    <property type="term" value="F:3-oxoacyl-[acyl-carrier-protein] synthase activity"/>
    <property type="evidence" value="ECO:0007669"/>
    <property type="project" value="InterPro"/>
</dbReference>
<evidence type="ECO:0000313" key="18">
    <source>
        <dbReference type="EMBL" id="HHM96034.1"/>
    </source>
</evidence>
<dbReference type="FunFam" id="3.40.47.10:FF:000004">
    <property type="entry name" value="3-oxoacyl-[acyl-carrier-protein] synthase 3"/>
    <property type="match status" value="1"/>
</dbReference>
<feature type="domain" description="Beta-ketoacyl-[acyl-carrier-protein] synthase III C-terminal" evidence="15">
    <location>
        <begin position="238"/>
        <end position="326"/>
    </location>
</feature>
<dbReference type="GO" id="GO:0006633">
    <property type="term" value="P:fatty acid biosynthetic process"/>
    <property type="evidence" value="ECO:0007669"/>
    <property type="project" value="UniProtKB-UniRule"/>
</dbReference>
<evidence type="ECO:0000256" key="8">
    <source>
        <dbReference type="ARBA" id="ARBA00023098"/>
    </source>
</evidence>
<dbReference type="EMBL" id="DRWX01000118">
    <property type="protein sequence ID" value="HHM96034.1"/>
    <property type="molecule type" value="Genomic_DNA"/>
</dbReference>
<comment type="domain">
    <text evidence="13">The last Arg residue of the ACP-binding site is essential for the weak association between ACP/AcpP and FabH.</text>
</comment>
<evidence type="ECO:0000256" key="11">
    <source>
        <dbReference type="ARBA" id="ARBA00023315"/>
    </source>
</evidence>
<evidence type="ECO:0000256" key="14">
    <source>
        <dbReference type="SAM" id="Phobius"/>
    </source>
</evidence>
<dbReference type="InterPro" id="IPR004655">
    <property type="entry name" value="FabH"/>
</dbReference>
<comment type="similarity">
    <text evidence="2 13">Belongs to the thiolase-like superfamily. FabH family.</text>
</comment>
<evidence type="ECO:0000259" key="16">
    <source>
        <dbReference type="Pfam" id="PF08545"/>
    </source>
</evidence>
<evidence type="ECO:0000256" key="4">
    <source>
        <dbReference type="ARBA" id="ARBA00022490"/>
    </source>
</evidence>
<evidence type="ECO:0000259" key="15">
    <source>
        <dbReference type="Pfam" id="PF08541"/>
    </source>
</evidence>
<comment type="subcellular location">
    <subcellularLocation>
        <location evidence="13">Cytoplasm</location>
    </subcellularLocation>
</comment>
<dbReference type="GO" id="GO:0044550">
    <property type="term" value="P:secondary metabolite biosynthetic process"/>
    <property type="evidence" value="ECO:0007669"/>
    <property type="project" value="TreeGrafter"/>
</dbReference>
<dbReference type="InterPro" id="IPR013751">
    <property type="entry name" value="ACP_syn_III_N"/>
</dbReference>
<comment type="catalytic activity">
    <reaction evidence="12">
        <text>malonyl-[ACP] + acetyl-CoA + H(+) = 3-oxobutanoyl-[ACP] + CO2 + CoA</text>
        <dbReference type="Rhea" id="RHEA:12080"/>
        <dbReference type="Rhea" id="RHEA-COMP:9623"/>
        <dbReference type="Rhea" id="RHEA-COMP:9625"/>
        <dbReference type="ChEBI" id="CHEBI:15378"/>
        <dbReference type="ChEBI" id="CHEBI:16526"/>
        <dbReference type="ChEBI" id="CHEBI:57287"/>
        <dbReference type="ChEBI" id="CHEBI:57288"/>
        <dbReference type="ChEBI" id="CHEBI:78449"/>
        <dbReference type="ChEBI" id="CHEBI:78450"/>
        <dbReference type="EC" id="2.3.1.180"/>
    </reaction>
    <physiologicalReaction direction="left-to-right" evidence="12">
        <dbReference type="Rhea" id="RHEA:12081"/>
    </physiologicalReaction>
</comment>
<protein>
    <recommendedName>
        <fullName evidence="3 13">Beta-ketoacyl-[acyl-carrier-protein] synthase III</fullName>
        <shortName evidence="13">Beta-ketoacyl-ACP synthase III</shortName>
        <shortName evidence="13">KAS III</shortName>
        <ecNumber evidence="3 13">2.3.1.180</ecNumber>
    </recommendedName>
    <alternativeName>
        <fullName evidence="13">3-oxoacyl-[acyl-carrier-protein] synthase 3</fullName>
    </alternativeName>
    <alternativeName>
        <fullName evidence="13">3-oxoacyl-[acyl-carrier-protein] synthase III</fullName>
    </alternativeName>
</protein>
<sequence>MAQRAAITGWGAYVPARVLTNADLERMVATSDEWIVTRTGIRERRIAGPEETTLSMATEAARRAVATAGLDPAQLDLVIVATTTPDYLMPATASLLQAAIGAPRAGAFDLVAACSGFVYALSVGAQFIMAGTARAVLVVGVDALTRWLDFTDRSTCVLFGDGAGAVVLEASTEDEGVLSTVLGSDGSGAMHLYLDGFPELLLANGSLPPKRPVMRMDGREVFRFSVRIIGEAAAEAIARAGLTLDEVDLLIPHQANLRIIDAAVKRLGLPWEKVWVNLDRYGNTSAASVPLGIAEAAEQGVLRPGMNVVLVAFGAGLAWAASVVRWGARGVRRGG</sequence>
<evidence type="ECO:0000256" key="10">
    <source>
        <dbReference type="ARBA" id="ARBA00023268"/>
    </source>
</evidence>
<dbReference type="GO" id="GO:0005737">
    <property type="term" value="C:cytoplasm"/>
    <property type="evidence" value="ECO:0007669"/>
    <property type="project" value="UniProtKB-SubCell"/>
</dbReference>
<evidence type="ECO:0000256" key="7">
    <source>
        <dbReference type="ARBA" id="ARBA00022832"/>
    </source>
</evidence>
<evidence type="ECO:0000256" key="5">
    <source>
        <dbReference type="ARBA" id="ARBA00022516"/>
    </source>
</evidence>
<gene>
    <name evidence="13" type="primary">fabH</name>
    <name evidence="18" type="ORF">ENM21_02340</name>
    <name evidence="17" type="ORF">ENP47_07400</name>
</gene>
<keyword evidence="6 13" id="KW-0808">Transferase</keyword>
<dbReference type="EMBL" id="DSJL01000011">
    <property type="protein sequence ID" value="HEF65407.1"/>
    <property type="molecule type" value="Genomic_DNA"/>
</dbReference>
<keyword evidence="14" id="KW-1133">Transmembrane helix</keyword>
<comment type="function">
    <text evidence="13">Catalyzes the condensation reaction of fatty acid synthesis by the addition to an acyl acceptor of two carbons from malonyl-ACP. Catalyzes the first condensation reaction which initiates fatty acid synthesis and may therefore play a role in governing the total rate of fatty acid production. Possesses both acetoacetyl-ACP synthase and acetyl transacylase activities. Its substrate specificity determines the biosynthesis of branched-chain and/or straight-chain of fatty acids.</text>
</comment>
<dbReference type="GO" id="GO:0033818">
    <property type="term" value="F:beta-ketoacyl-acyl-carrier-protein synthase III activity"/>
    <property type="evidence" value="ECO:0007669"/>
    <property type="project" value="UniProtKB-UniRule"/>
</dbReference>
<dbReference type="Pfam" id="PF08545">
    <property type="entry name" value="ACP_syn_III"/>
    <property type="match status" value="1"/>
</dbReference>
<feature type="transmembrane region" description="Helical" evidence="14">
    <location>
        <begin position="308"/>
        <end position="328"/>
    </location>
</feature>
<feature type="active site" evidence="13">
    <location>
        <position position="253"/>
    </location>
</feature>
<dbReference type="NCBIfam" id="NF006829">
    <property type="entry name" value="PRK09352.1"/>
    <property type="match status" value="1"/>
</dbReference>
<comment type="caution">
    <text evidence="17">The sequence shown here is derived from an EMBL/GenBank/DDBJ whole genome shotgun (WGS) entry which is preliminary data.</text>
</comment>
<evidence type="ECO:0000313" key="17">
    <source>
        <dbReference type="EMBL" id="HEF65407.1"/>
    </source>
</evidence>
<comment type="subunit">
    <text evidence="13">Homodimer.</text>
</comment>
<organism evidence="17">
    <name type="scientific">Thermomicrobium roseum</name>
    <dbReference type="NCBI Taxonomy" id="500"/>
    <lineage>
        <taxon>Bacteria</taxon>
        <taxon>Pseudomonadati</taxon>
        <taxon>Thermomicrobiota</taxon>
        <taxon>Thermomicrobia</taxon>
        <taxon>Thermomicrobiales</taxon>
        <taxon>Thermomicrobiaceae</taxon>
        <taxon>Thermomicrobium</taxon>
    </lineage>
</organism>
<keyword evidence="11 13" id="KW-0012">Acyltransferase</keyword>
<evidence type="ECO:0000256" key="1">
    <source>
        <dbReference type="ARBA" id="ARBA00005194"/>
    </source>
</evidence>
<comment type="pathway">
    <text evidence="1 13">Lipid metabolism; fatty acid biosynthesis.</text>
</comment>
<dbReference type="CDD" id="cd00830">
    <property type="entry name" value="KAS_III"/>
    <property type="match status" value="1"/>
</dbReference>
<dbReference type="Pfam" id="PF08541">
    <property type="entry name" value="ACP_syn_III_C"/>
    <property type="match status" value="1"/>
</dbReference>
<dbReference type="HAMAP" id="MF_01815">
    <property type="entry name" value="FabH"/>
    <property type="match status" value="1"/>
</dbReference>
<evidence type="ECO:0000256" key="2">
    <source>
        <dbReference type="ARBA" id="ARBA00008642"/>
    </source>
</evidence>
<evidence type="ECO:0000256" key="12">
    <source>
        <dbReference type="ARBA" id="ARBA00051096"/>
    </source>
</evidence>
<feature type="region of interest" description="ACP-binding" evidence="13">
    <location>
        <begin position="254"/>
        <end position="258"/>
    </location>
</feature>
<keyword evidence="14" id="KW-0472">Membrane</keyword>
<dbReference type="InterPro" id="IPR013747">
    <property type="entry name" value="ACP_syn_III_C"/>
</dbReference>
<keyword evidence="5 13" id="KW-0444">Lipid biosynthesis</keyword>
<dbReference type="InterPro" id="IPR016039">
    <property type="entry name" value="Thiolase-like"/>
</dbReference>
<dbReference type="PANTHER" id="PTHR34069">
    <property type="entry name" value="3-OXOACYL-[ACYL-CARRIER-PROTEIN] SYNTHASE 3"/>
    <property type="match status" value="1"/>
</dbReference>
<evidence type="ECO:0000256" key="6">
    <source>
        <dbReference type="ARBA" id="ARBA00022679"/>
    </source>
</evidence>
<dbReference type="UniPathway" id="UPA00094"/>
<proteinExistence type="inferred from homology"/>
<accession>A0A7C2BEC8</accession>
<feature type="active site" evidence="13">
    <location>
        <position position="114"/>
    </location>
</feature>
<keyword evidence="10 13" id="KW-0511">Multifunctional enzyme</keyword>
<dbReference type="NCBIfam" id="TIGR00747">
    <property type="entry name" value="fabH"/>
    <property type="match status" value="1"/>
</dbReference>
<dbReference type="SUPFAM" id="SSF53901">
    <property type="entry name" value="Thiolase-like"/>
    <property type="match status" value="1"/>
</dbReference>
<name>A0A7C2BEC8_THERO</name>
<feature type="active site" evidence="13">
    <location>
        <position position="283"/>
    </location>
</feature>
<keyword evidence="14" id="KW-0812">Transmembrane</keyword>
<evidence type="ECO:0000256" key="3">
    <source>
        <dbReference type="ARBA" id="ARBA00012333"/>
    </source>
</evidence>
<keyword evidence="7 13" id="KW-0276">Fatty acid metabolism</keyword>
<dbReference type="AlphaFoldDB" id="A0A7C2BEC8"/>
<evidence type="ECO:0000256" key="13">
    <source>
        <dbReference type="HAMAP-Rule" id="MF_01815"/>
    </source>
</evidence>
<dbReference type="Gene3D" id="3.40.47.10">
    <property type="match status" value="1"/>
</dbReference>